<keyword evidence="1" id="KW-0472">Membrane</keyword>
<dbReference type="RefSeq" id="WP_075665894.1">
    <property type="nucleotide sequence ID" value="NZ_LBFC01000018.1"/>
</dbReference>
<keyword evidence="1" id="KW-1133">Transmembrane helix</keyword>
<gene>
    <name evidence="2" type="ORF">XJ44_04865</name>
</gene>
<evidence type="ECO:0000256" key="1">
    <source>
        <dbReference type="SAM" id="Phobius"/>
    </source>
</evidence>
<sequence length="53" mass="5580">MSKKSSIVAKGVTLIGIGVGFILLKYSPYYFVASIMIGIGAGFLIGAILDRDN</sequence>
<accession>A0ABX3IH26</accession>
<feature type="transmembrane region" description="Helical" evidence="1">
    <location>
        <begin position="7"/>
        <end position="24"/>
    </location>
</feature>
<reference evidence="2 3" key="1">
    <citation type="submission" date="2015-06" db="EMBL/GenBank/DDBJ databases">
        <title>Genome sequencing of Thermotogales isolates from hydrothermal vents.</title>
        <authorList>
            <person name="Haverkamp T.H."/>
            <person name="Kublanov I.V."/>
            <person name="Nesbo C.L."/>
        </authorList>
    </citation>
    <scope>NUCLEOTIDE SEQUENCE [LARGE SCALE GENOMIC DNA]</scope>
    <source>
        <strain evidence="3">ik275mar</strain>
    </source>
</reference>
<keyword evidence="3" id="KW-1185">Reference proteome</keyword>
<dbReference type="EMBL" id="LBFC01000018">
    <property type="protein sequence ID" value="ONN27125.1"/>
    <property type="molecule type" value="Genomic_DNA"/>
</dbReference>
<protein>
    <submittedName>
        <fullName evidence="2">Multidrug transporter</fullName>
    </submittedName>
</protein>
<keyword evidence="1" id="KW-0812">Transmembrane</keyword>
<organism evidence="2 3">
    <name type="scientific">Thermosipho affectus</name>
    <dbReference type="NCBI Taxonomy" id="660294"/>
    <lineage>
        <taxon>Bacteria</taxon>
        <taxon>Thermotogati</taxon>
        <taxon>Thermotogota</taxon>
        <taxon>Thermotogae</taxon>
        <taxon>Thermotogales</taxon>
        <taxon>Fervidobacteriaceae</taxon>
        <taxon>Thermosipho</taxon>
    </lineage>
</organism>
<feature type="transmembrane region" description="Helical" evidence="1">
    <location>
        <begin position="30"/>
        <end position="49"/>
    </location>
</feature>
<evidence type="ECO:0000313" key="3">
    <source>
        <dbReference type="Proteomes" id="UP000242616"/>
    </source>
</evidence>
<name>A0ABX3IH26_9BACT</name>
<comment type="caution">
    <text evidence="2">The sequence shown here is derived from an EMBL/GenBank/DDBJ whole genome shotgun (WGS) entry which is preliminary data.</text>
</comment>
<evidence type="ECO:0000313" key="2">
    <source>
        <dbReference type="EMBL" id="ONN27125.1"/>
    </source>
</evidence>
<dbReference type="Proteomes" id="UP000242616">
    <property type="component" value="Unassembled WGS sequence"/>
</dbReference>
<proteinExistence type="predicted"/>